<evidence type="ECO:0000313" key="3">
    <source>
        <dbReference type="EMBL" id="GHP01333.1"/>
    </source>
</evidence>
<protein>
    <recommendedName>
        <fullName evidence="5">Guanine nucleotide-binding protein subunit beta-like protein</fullName>
    </recommendedName>
</protein>
<proteinExistence type="predicted"/>
<dbReference type="PANTHER" id="PTHR44129">
    <property type="entry name" value="WD REPEAT-CONTAINING PROTEIN POP1"/>
    <property type="match status" value="1"/>
</dbReference>
<evidence type="ECO:0000256" key="1">
    <source>
        <dbReference type="ARBA" id="ARBA00022574"/>
    </source>
</evidence>
<gene>
    <name evidence="3" type="ORF">PPROV_000008900</name>
</gene>
<evidence type="ECO:0000256" key="2">
    <source>
        <dbReference type="ARBA" id="ARBA00022737"/>
    </source>
</evidence>
<dbReference type="InterPro" id="IPR050349">
    <property type="entry name" value="WD_LIS1/nudF_dynein_reg"/>
</dbReference>
<dbReference type="InterPro" id="IPR001680">
    <property type="entry name" value="WD40_rpt"/>
</dbReference>
<dbReference type="InterPro" id="IPR015943">
    <property type="entry name" value="WD40/YVTN_repeat-like_dom_sf"/>
</dbReference>
<dbReference type="Gene3D" id="2.130.10.10">
    <property type="entry name" value="YVTN repeat-like/Quinoprotein amine dehydrogenase"/>
    <property type="match status" value="2"/>
</dbReference>
<name>A0A830H500_9CHLO</name>
<sequence>MSSLVFENSRAHDSGAGATGGCSACDILEMASGKPSLIVTAGWDCLVRAWDASSGDAKGIKTETQAWVYALRIIAPNLVAVACSGGMFPDENTLLRVFDVTSGEMRRCLRHHKRGVHSLDVLGTRLASASKDSVAMWDMSAAATASDEALAPTWHNAVDDEVAGVCMMPGLEQVVVGLRGKGRVVVHDVTTSTTSALQTRSSDVRDVAGIPALGPVVAAAVQDAWCVFDVRVSSPVASLPAHGKMGPSTLRSDRRAFLATSGMDGTVSLWDARKFACVGTFSNPETSSKPISCLSLCALDDGRSAVAVGDRDDPKQRRWTTAQLALVHPDSNVSSETCNGVREPSHTPLHHAPSCLLTHEEATREAWRRALRRHSDRRAYADTTKTAMLVMPAGH</sequence>
<keyword evidence="4" id="KW-1185">Reference proteome</keyword>
<keyword evidence="2" id="KW-0677">Repeat</keyword>
<dbReference type="AlphaFoldDB" id="A0A830H500"/>
<evidence type="ECO:0000313" key="4">
    <source>
        <dbReference type="Proteomes" id="UP000660262"/>
    </source>
</evidence>
<organism evidence="3 4">
    <name type="scientific">Pycnococcus provasolii</name>
    <dbReference type="NCBI Taxonomy" id="41880"/>
    <lineage>
        <taxon>Eukaryota</taxon>
        <taxon>Viridiplantae</taxon>
        <taxon>Chlorophyta</taxon>
        <taxon>Pseudoscourfieldiophyceae</taxon>
        <taxon>Pseudoscourfieldiales</taxon>
        <taxon>Pycnococcaceae</taxon>
        <taxon>Pycnococcus</taxon>
    </lineage>
</organism>
<evidence type="ECO:0008006" key="5">
    <source>
        <dbReference type="Google" id="ProtNLM"/>
    </source>
</evidence>
<reference evidence="3" key="1">
    <citation type="submission" date="2020-10" db="EMBL/GenBank/DDBJ databases">
        <title>Unveiling of a novel bifunctional photoreceptor, Dualchrome1, isolated from a cosmopolitan green alga.</title>
        <authorList>
            <person name="Suzuki S."/>
            <person name="Kawachi M."/>
        </authorList>
    </citation>
    <scope>NUCLEOTIDE SEQUENCE</scope>
    <source>
        <strain evidence="3">NIES 2893</strain>
    </source>
</reference>
<dbReference type="Pfam" id="PF00400">
    <property type="entry name" value="WD40"/>
    <property type="match status" value="1"/>
</dbReference>
<dbReference type="Proteomes" id="UP000660262">
    <property type="component" value="Unassembled WGS sequence"/>
</dbReference>
<dbReference type="InterPro" id="IPR036322">
    <property type="entry name" value="WD40_repeat_dom_sf"/>
</dbReference>
<accession>A0A830H500</accession>
<dbReference type="SUPFAM" id="SSF50978">
    <property type="entry name" value="WD40 repeat-like"/>
    <property type="match status" value="1"/>
</dbReference>
<keyword evidence="1" id="KW-0853">WD repeat</keyword>
<comment type="caution">
    <text evidence="3">The sequence shown here is derived from an EMBL/GenBank/DDBJ whole genome shotgun (WGS) entry which is preliminary data.</text>
</comment>
<dbReference type="EMBL" id="BNJQ01000001">
    <property type="protein sequence ID" value="GHP01333.1"/>
    <property type="molecule type" value="Genomic_DNA"/>
</dbReference>
<dbReference type="SMART" id="SM00320">
    <property type="entry name" value="WD40"/>
    <property type="match status" value="3"/>
</dbReference>